<organism evidence="1 2">
    <name type="scientific">Persea americana</name>
    <name type="common">Avocado</name>
    <dbReference type="NCBI Taxonomy" id="3435"/>
    <lineage>
        <taxon>Eukaryota</taxon>
        <taxon>Viridiplantae</taxon>
        <taxon>Streptophyta</taxon>
        <taxon>Embryophyta</taxon>
        <taxon>Tracheophyta</taxon>
        <taxon>Spermatophyta</taxon>
        <taxon>Magnoliopsida</taxon>
        <taxon>Magnoliidae</taxon>
        <taxon>Laurales</taxon>
        <taxon>Lauraceae</taxon>
        <taxon>Persea</taxon>
    </lineage>
</organism>
<dbReference type="Proteomes" id="UP001234297">
    <property type="component" value="Chromosome 11"/>
</dbReference>
<name>A0ACC2KXQ4_PERAE</name>
<accession>A0ACC2KXQ4</accession>
<gene>
    <name evidence="1" type="ORF">MRB53_034089</name>
</gene>
<keyword evidence="2" id="KW-1185">Reference proteome</keyword>
<comment type="caution">
    <text evidence="1">The sequence shown here is derived from an EMBL/GenBank/DDBJ whole genome shotgun (WGS) entry which is preliminary data.</text>
</comment>
<reference evidence="1 2" key="1">
    <citation type="journal article" date="2022" name="Hortic Res">
        <title>A haplotype resolved chromosomal level avocado genome allows analysis of novel avocado genes.</title>
        <authorList>
            <person name="Nath O."/>
            <person name="Fletcher S.J."/>
            <person name="Hayward A."/>
            <person name="Shaw L.M."/>
            <person name="Masouleh A.K."/>
            <person name="Furtado A."/>
            <person name="Henry R.J."/>
            <person name="Mitter N."/>
        </authorList>
    </citation>
    <scope>NUCLEOTIDE SEQUENCE [LARGE SCALE GENOMIC DNA]</scope>
    <source>
        <strain evidence="2">cv. Hass</strain>
    </source>
</reference>
<evidence type="ECO:0000313" key="1">
    <source>
        <dbReference type="EMBL" id="KAJ8625559.1"/>
    </source>
</evidence>
<dbReference type="EMBL" id="CM056819">
    <property type="protein sequence ID" value="KAJ8625559.1"/>
    <property type="molecule type" value="Genomic_DNA"/>
</dbReference>
<sequence>MVGERYSEIAQTYEKLIMFARMKMGALNLSRFSASSGKRLKTSMHRNSNMPRKHMLMAQGILKGWSLARMMVIKVVKDRKERLINSYLLLYWVWGLGLEDHCWAFGSMSRLDYTNVRVGFMPKLVNAVCCVEMDQLVWCLYSDDW</sequence>
<protein>
    <submittedName>
        <fullName evidence="1">Uncharacterized protein</fullName>
    </submittedName>
</protein>
<evidence type="ECO:0000313" key="2">
    <source>
        <dbReference type="Proteomes" id="UP001234297"/>
    </source>
</evidence>
<proteinExistence type="predicted"/>